<dbReference type="PANTHER" id="PTHR46290">
    <property type="entry name" value="DI-N-ACETYLCHITOBIASE"/>
    <property type="match status" value="1"/>
</dbReference>
<dbReference type="SMART" id="SM00636">
    <property type="entry name" value="Glyco_18"/>
    <property type="match status" value="1"/>
</dbReference>
<dbReference type="Pfam" id="PF00704">
    <property type="entry name" value="Glyco_hydro_18"/>
    <property type="match status" value="1"/>
</dbReference>
<feature type="domain" description="GH18" evidence="3">
    <location>
        <begin position="139"/>
        <end position="540"/>
    </location>
</feature>
<sequence length="540" mass="57597">MTRIWLSTREKQPLTEWTKSGAVATGFVPALKAVMAEVPARKRAALESGGRLASSRSGAFVVLQVARICPTARVEIVVRIGGQRRVRVLVSPRFSAAKSTALHVQLPLVACPATAGARFRVLIIDCAAALQPGGGSSPPLSVGGISITGGMLIRAVAVMPTLQAAKQLAAAAAGRPVPPVRGDVAAPSRAEIDAVALPPRAEADVAVVPAEATNWEQYPWDSLTTVAVAGWDGVTSEMVCHAHASNTRVVILTSMSKQQVPNRTARAEWIAETMDQVAQAGLDGVNVDFEDYVLPDDTATRNGLVDLTKELRTAIDEQGRARGGTMQLSWDFAWSPDGQGGGCGVDERCYPYQQLAAIVDIGFVMAYDMRSQVFAPGPCTAWANSPKPLVEAGLRNWTNIASPNKLVLGLPLYGYKYPCLNGTLPTSKDCRIPTTHWRNATCSDAVGREHDMSEVEPWIKGSSTGWQWDSESETPWFNVVDSDGSVNQVWFDNPASLALKANLAGLMGLRGTGAWEMDAVFGRGMASSLTSAYLHALSAF</sequence>
<dbReference type="InterPro" id="IPR029070">
    <property type="entry name" value="Chitinase_insertion_sf"/>
</dbReference>
<dbReference type="InterPro" id="IPR051887">
    <property type="entry name" value="GH18_Domain-Containing"/>
</dbReference>
<accession>A0A5A8D6B3</accession>
<dbReference type="Gene3D" id="3.10.50.10">
    <property type="match status" value="1"/>
</dbReference>
<evidence type="ECO:0000259" key="3">
    <source>
        <dbReference type="PROSITE" id="PS51910"/>
    </source>
</evidence>
<dbReference type="SUPFAM" id="SSF51445">
    <property type="entry name" value="(Trans)glycosidases"/>
    <property type="match status" value="1"/>
</dbReference>
<comment type="caution">
    <text evidence="4">The sequence shown here is derived from an EMBL/GenBank/DDBJ whole genome shotgun (WGS) entry which is preliminary data.</text>
</comment>
<evidence type="ECO:0000256" key="1">
    <source>
        <dbReference type="ARBA" id="ARBA00022801"/>
    </source>
</evidence>
<dbReference type="Gene3D" id="3.20.20.80">
    <property type="entry name" value="Glycosidases"/>
    <property type="match status" value="1"/>
</dbReference>
<proteinExistence type="predicted"/>
<dbReference type="PANTHER" id="PTHR46290:SF1">
    <property type="entry name" value="DI-N-ACETYLCHITOBIASE"/>
    <property type="match status" value="1"/>
</dbReference>
<evidence type="ECO:0000313" key="5">
    <source>
        <dbReference type="Proteomes" id="UP000324907"/>
    </source>
</evidence>
<evidence type="ECO:0000256" key="2">
    <source>
        <dbReference type="ARBA" id="ARBA00023295"/>
    </source>
</evidence>
<keyword evidence="2" id="KW-0326">Glycosidase</keyword>
<dbReference type="InterPro" id="IPR017853">
    <property type="entry name" value="GH"/>
</dbReference>
<gene>
    <name evidence="4" type="ORF">FNF28_05848</name>
</gene>
<protein>
    <recommendedName>
        <fullName evidence="3">GH18 domain-containing protein</fullName>
    </recommendedName>
</protein>
<dbReference type="AlphaFoldDB" id="A0A5A8D6B3"/>
<dbReference type="InterPro" id="IPR011583">
    <property type="entry name" value="Chitinase_II/V-like_cat"/>
</dbReference>
<dbReference type="PROSITE" id="PS51910">
    <property type="entry name" value="GH18_2"/>
    <property type="match status" value="1"/>
</dbReference>
<keyword evidence="1" id="KW-0378">Hydrolase</keyword>
<dbReference type="EMBL" id="VLTL01000128">
    <property type="protein sequence ID" value="KAA0159491.1"/>
    <property type="molecule type" value="Genomic_DNA"/>
</dbReference>
<evidence type="ECO:0000313" key="4">
    <source>
        <dbReference type="EMBL" id="KAA0159491.1"/>
    </source>
</evidence>
<organism evidence="4 5">
    <name type="scientific">Cafeteria roenbergensis</name>
    <name type="common">Marine flagellate</name>
    <dbReference type="NCBI Taxonomy" id="33653"/>
    <lineage>
        <taxon>Eukaryota</taxon>
        <taxon>Sar</taxon>
        <taxon>Stramenopiles</taxon>
        <taxon>Bigyra</taxon>
        <taxon>Opalozoa</taxon>
        <taxon>Bicosoecida</taxon>
        <taxon>Cafeteriaceae</taxon>
        <taxon>Cafeteria</taxon>
    </lineage>
</organism>
<dbReference type="GO" id="GO:0005615">
    <property type="term" value="C:extracellular space"/>
    <property type="evidence" value="ECO:0007669"/>
    <property type="project" value="TreeGrafter"/>
</dbReference>
<dbReference type="GO" id="GO:0008061">
    <property type="term" value="F:chitin binding"/>
    <property type="evidence" value="ECO:0007669"/>
    <property type="project" value="InterPro"/>
</dbReference>
<dbReference type="Proteomes" id="UP000324907">
    <property type="component" value="Unassembled WGS sequence"/>
</dbReference>
<dbReference type="GO" id="GO:0009313">
    <property type="term" value="P:oligosaccharide catabolic process"/>
    <property type="evidence" value="ECO:0007669"/>
    <property type="project" value="TreeGrafter"/>
</dbReference>
<dbReference type="InterPro" id="IPR001223">
    <property type="entry name" value="Glyco_hydro18_cat"/>
</dbReference>
<name>A0A5A8D6B3_CAFRO</name>
<dbReference type="GO" id="GO:0016798">
    <property type="term" value="F:hydrolase activity, acting on glycosyl bonds"/>
    <property type="evidence" value="ECO:0007669"/>
    <property type="project" value="UniProtKB-KW"/>
</dbReference>
<reference evidence="4 5" key="1">
    <citation type="submission" date="2019-07" db="EMBL/GenBank/DDBJ databases">
        <title>Genomes of Cafeteria roenbergensis.</title>
        <authorList>
            <person name="Fischer M.G."/>
            <person name="Hackl T."/>
            <person name="Roman M."/>
        </authorList>
    </citation>
    <scope>NUCLEOTIDE SEQUENCE [LARGE SCALE GENOMIC DNA]</scope>
    <source>
        <strain evidence="4 5">RCC970-E3</strain>
    </source>
</reference>